<reference evidence="1" key="1">
    <citation type="submission" date="2021-01" db="EMBL/GenBank/DDBJ databases">
        <title>Whole genome shotgun sequence of Cellulomonas chitinilytica NBRC 110799.</title>
        <authorList>
            <person name="Komaki H."/>
            <person name="Tamura T."/>
        </authorList>
    </citation>
    <scope>NUCLEOTIDE SEQUENCE</scope>
    <source>
        <strain evidence="1">NBRC 110799</strain>
    </source>
</reference>
<dbReference type="Proteomes" id="UP000632740">
    <property type="component" value="Unassembled WGS sequence"/>
</dbReference>
<name>A0A919U3I0_9CELL</name>
<protein>
    <submittedName>
        <fullName evidence="1">Uncharacterized protein</fullName>
    </submittedName>
</protein>
<sequence>MTDERAMSLAIRALIDAGSLSPAARDMRPADALRQWAECNAMTPETFMCECGDVEHPAVPDDDDSTWCECGLRLDAQRARLGLDRFASELGAGLLGGAW</sequence>
<evidence type="ECO:0000313" key="1">
    <source>
        <dbReference type="EMBL" id="GIG22462.1"/>
    </source>
</evidence>
<organism evidence="1 2">
    <name type="scientific">Cellulomonas chitinilytica</name>
    <dbReference type="NCBI Taxonomy" id="398759"/>
    <lineage>
        <taxon>Bacteria</taxon>
        <taxon>Bacillati</taxon>
        <taxon>Actinomycetota</taxon>
        <taxon>Actinomycetes</taxon>
        <taxon>Micrococcales</taxon>
        <taxon>Cellulomonadaceae</taxon>
        <taxon>Cellulomonas</taxon>
    </lineage>
</organism>
<keyword evidence="2" id="KW-1185">Reference proteome</keyword>
<dbReference type="AlphaFoldDB" id="A0A919U3I0"/>
<comment type="caution">
    <text evidence="1">The sequence shown here is derived from an EMBL/GenBank/DDBJ whole genome shotgun (WGS) entry which is preliminary data.</text>
</comment>
<evidence type="ECO:0000313" key="2">
    <source>
        <dbReference type="Proteomes" id="UP000632740"/>
    </source>
</evidence>
<proteinExistence type="predicted"/>
<accession>A0A919U3I0</accession>
<gene>
    <name evidence="1" type="ORF">Cch01nite_31860</name>
</gene>
<dbReference type="EMBL" id="BONK01000011">
    <property type="protein sequence ID" value="GIG22462.1"/>
    <property type="molecule type" value="Genomic_DNA"/>
</dbReference>